<reference evidence="2" key="1">
    <citation type="submission" date="2021-02" db="EMBL/GenBank/DDBJ databases">
        <authorList>
            <person name="Nowell W R."/>
        </authorList>
    </citation>
    <scope>NUCLEOTIDE SEQUENCE</scope>
</reference>
<comment type="caution">
    <text evidence="2">The sequence shown here is derived from an EMBL/GenBank/DDBJ whole genome shotgun (WGS) entry which is preliminary data.</text>
</comment>
<proteinExistence type="predicted"/>
<gene>
    <name evidence="2" type="ORF">OVA965_LOCUS6917</name>
    <name evidence="3" type="ORF">TMI583_LOCUS6913</name>
</gene>
<feature type="compositionally biased region" description="Polar residues" evidence="1">
    <location>
        <begin position="557"/>
        <end position="577"/>
    </location>
</feature>
<protein>
    <submittedName>
        <fullName evidence="2">Uncharacterized protein</fullName>
    </submittedName>
</protein>
<dbReference type="AlphaFoldDB" id="A0A8S2DAT9"/>
<name>A0A8S2DAT9_9BILA</name>
<dbReference type="EMBL" id="CAJNOK010002140">
    <property type="protein sequence ID" value="CAF0846469.1"/>
    <property type="molecule type" value="Genomic_DNA"/>
</dbReference>
<evidence type="ECO:0000313" key="4">
    <source>
        <dbReference type="Proteomes" id="UP000677228"/>
    </source>
</evidence>
<dbReference type="Proteomes" id="UP000682733">
    <property type="component" value="Unassembled WGS sequence"/>
</dbReference>
<sequence length="577" mass="67237">MKYLAERENLAHRNPCFNRNKRLANFVSLTLRMISSQQKPGQINDACGYNQPSCCTKEIMNSYSASIINELKSLPEKRLTDLTGLLSNTRNQIELWSIDHFNVIKRLTEQSMETLFGTYEYRHHIHRSIEQLFNSLKSEKSDEVHKSATSLFKHMIISTYRRFMMNGNYVEYNGRFTDEFRSCLTTKGFEIDVFPSQREILYILSSGSTILNILRTMLTYIDSDIYRLKNYDFTTFNENLNDCTQKYSLSALCPVCSSNNINTSVCYQDCRQFIQQCISTSNQNPYISYAMKAKEYATVLKEMQNSIIELKLLERLSKLHIYLYDMVVNATNNVQTYKRLQIECPNEKSREFTRIETLPPVMNERQDLVYKWNTSVHRVINNLYHNLENLNVTLEQAQLGICKNIKYATESSECSSINNDTRWTSQIKQQKSITLSIENDIIEYTRNQVKELSKKMELVTAIVISLRPKKMPSFIDIPDFESYDDSSKIIDNIAHDTPSSISENSYRNFELNEPMNESFSNQIYQRIEEDVSENKLRTPTTSRFYGGSTGTKRYFYSITSTKPRQDKIANSSPESMD</sequence>
<evidence type="ECO:0000313" key="2">
    <source>
        <dbReference type="EMBL" id="CAF0846469.1"/>
    </source>
</evidence>
<evidence type="ECO:0000313" key="3">
    <source>
        <dbReference type="EMBL" id="CAF3631679.1"/>
    </source>
</evidence>
<organism evidence="2 4">
    <name type="scientific">Didymodactylos carnosus</name>
    <dbReference type="NCBI Taxonomy" id="1234261"/>
    <lineage>
        <taxon>Eukaryota</taxon>
        <taxon>Metazoa</taxon>
        <taxon>Spiralia</taxon>
        <taxon>Gnathifera</taxon>
        <taxon>Rotifera</taxon>
        <taxon>Eurotatoria</taxon>
        <taxon>Bdelloidea</taxon>
        <taxon>Philodinida</taxon>
        <taxon>Philodinidae</taxon>
        <taxon>Didymodactylos</taxon>
    </lineage>
</organism>
<evidence type="ECO:0000256" key="1">
    <source>
        <dbReference type="SAM" id="MobiDB-lite"/>
    </source>
</evidence>
<dbReference type="EMBL" id="CAJOBA010002140">
    <property type="protein sequence ID" value="CAF3631679.1"/>
    <property type="molecule type" value="Genomic_DNA"/>
</dbReference>
<feature type="region of interest" description="Disordered" evidence="1">
    <location>
        <begin position="556"/>
        <end position="577"/>
    </location>
</feature>
<dbReference type="Proteomes" id="UP000677228">
    <property type="component" value="Unassembled WGS sequence"/>
</dbReference>
<accession>A0A8S2DAT9</accession>